<dbReference type="GO" id="GO:0031491">
    <property type="term" value="F:nucleosome binding"/>
    <property type="evidence" value="ECO:0007669"/>
    <property type="project" value="TreeGrafter"/>
</dbReference>
<dbReference type="PANTHER" id="PTHR43580:SF2">
    <property type="entry name" value="CYTOKINE-LIKE NUCLEAR FACTOR N-PAC"/>
    <property type="match status" value="1"/>
</dbReference>
<dbReference type="GO" id="GO:0140673">
    <property type="term" value="P:transcription elongation-coupled chromatin remodeling"/>
    <property type="evidence" value="ECO:0007669"/>
    <property type="project" value="TreeGrafter"/>
</dbReference>
<organism evidence="2 3">
    <name type="scientific">Aromia moschata</name>
    <dbReference type="NCBI Taxonomy" id="1265417"/>
    <lineage>
        <taxon>Eukaryota</taxon>
        <taxon>Metazoa</taxon>
        <taxon>Ecdysozoa</taxon>
        <taxon>Arthropoda</taxon>
        <taxon>Hexapoda</taxon>
        <taxon>Insecta</taxon>
        <taxon>Pterygota</taxon>
        <taxon>Neoptera</taxon>
        <taxon>Endopterygota</taxon>
        <taxon>Coleoptera</taxon>
        <taxon>Polyphaga</taxon>
        <taxon>Cucujiformia</taxon>
        <taxon>Chrysomeloidea</taxon>
        <taxon>Cerambycidae</taxon>
        <taxon>Cerambycinae</taxon>
        <taxon>Callichromatini</taxon>
        <taxon>Aromia</taxon>
    </lineage>
</organism>
<dbReference type="GO" id="GO:0003677">
    <property type="term" value="F:DNA binding"/>
    <property type="evidence" value="ECO:0007669"/>
    <property type="project" value="TreeGrafter"/>
</dbReference>
<protein>
    <recommendedName>
        <fullName evidence="1">PWWP domain-containing protein</fullName>
    </recommendedName>
</protein>
<evidence type="ECO:0000259" key="1">
    <source>
        <dbReference type="PROSITE" id="PS50812"/>
    </source>
</evidence>
<dbReference type="GO" id="GO:0050661">
    <property type="term" value="F:NADP binding"/>
    <property type="evidence" value="ECO:0007669"/>
    <property type="project" value="InterPro"/>
</dbReference>
<dbReference type="Proteomes" id="UP001162162">
    <property type="component" value="Unassembled WGS sequence"/>
</dbReference>
<dbReference type="PANTHER" id="PTHR43580">
    <property type="entry name" value="OXIDOREDUCTASE GLYR1-RELATED"/>
    <property type="match status" value="1"/>
</dbReference>
<dbReference type="Gene3D" id="2.30.30.140">
    <property type="match status" value="1"/>
</dbReference>
<comment type="caution">
    <text evidence="2">The sequence shown here is derived from an EMBL/GenBank/DDBJ whole genome shotgun (WGS) entry which is preliminary data.</text>
</comment>
<evidence type="ECO:0000313" key="2">
    <source>
        <dbReference type="EMBL" id="KAJ8941735.1"/>
    </source>
</evidence>
<dbReference type="Pfam" id="PF03446">
    <property type="entry name" value="NAD_binding_2"/>
    <property type="match status" value="1"/>
</dbReference>
<dbReference type="SUPFAM" id="SSF51735">
    <property type="entry name" value="NAD(P)-binding Rossmann-fold domains"/>
    <property type="match status" value="1"/>
</dbReference>
<evidence type="ECO:0000313" key="3">
    <source>
        <dbReference type="Proteomes" id="UP001162162"/>
    </source>
</evidence>
<name>A0AAV8XTF6_9CUCU</name>
<dbReference type="SUPFAM" id="SSF63748">
    <property type="entry name" value="Tudor/PWWP/MBT"/>
    <property type="match status" value="1"/>
</dbReference>
<dbReference type="InterPro" id="IPR051265">
    <property type="entry name" value="HIBADH-related_NP60_sf"/>
</dbReference>
<sequence length="310" mass="35617">MENKIKVNDLVWAKMIGFPPWPSLVVEPEPVVPEKPSSKDVAVKYYWIYFFGSHNYAWVEEHHLKPYAEFKEKFASLYKTVPFKEAVAEIEAIVLEIENDPDYQVPLEPFKKKEKISTKRKESYVNSSSKRLKPSYIETDESSTETESSTTPVFLSQFDSDHELLMTKDITTSDLKFGVLGIGIIGSGVVKNLVRSGHRVNMWNRTSSKCIDLQAELRSNGVRYVKSYLSPREVMERSDIVFNCVSDHNVSKKIIQNYFGINNSSDDILNEKGFVEMTGIDPETSKDIRDMIEKKADGTWKRSYRGANWK</sequence>
<gene>
    <name evidence="2" type="ORF">NQ318_023331</name>
</gene>
<dbReference type="PROSITE" id="PS50812">
    <property type="entry name" value="PWWP"/>
    <property type="match status" value="1"/>
</dbReference>
<reference evidence="2" key="1">
    <citation type="journal article" date="2023" name="Insect Mol. Biol.">
        <title>Genome sequencing provides insights into the evolution of gene families encoding plant cell wall-degrading enzymes in longhorned beetles.</title>
        <authorList>
            <person name="Shin N.R."/>
            <person name="Okamura Y."/>
            <person name="Kirsch R."/>
            <person name="Pauchet Y."/>
        </authorList>
    </citation>
    <scope>NUCLEOTIDE SEQUENCE</scope>
    <source>
        <strain evidence="2">AMC_N1</strain>
    </source>
</reference>
<feature type="domain" description="PWWP" evidence="1">
    <location>
        <begin position="7"/>
        <end position="70"/>
    </location>
</feature>
<dbReference type="InterPro" id="IPR006115">
    <property type="entry name" value="6PGDH_NADP-bd"/>
</dbReference>
<proteinExistence type="predicted"/>
<dbReference type="GO" id="GO:0000785">
    <property type="term" value="C:chromatin"/>
    <property type="evidence" value="ECO:0007669"/>
    <property type="project" value="TreeGrafter"/>
</dbReference>
<keyword evidence="3" id="KW-1185">Reference proteome</keyword>
<dbReference type="InterPro" id="IPR000313">
    <property type="entry name" value="PWWP_dom"/>
</dbReference>
<accession>A0AAV8XTF6</accession>
<dbReference type="Pfam" id="PF00855">
    <property type="entry name" value="PWWP"/>
    <property type="match status" value="1"/>
</dbReference>
<dbReference type="SMART" id="SM00293">
    <property type="entry name" value="PWWP"/>
    <property type="match status" value="1"/>
</dbReference>
<dbReference type="EMBL" id="JAPWTK010000357">
    <property type="protein sequence ID" value="KAJ8941735.1"/>
    <property type="molecule type" value="Genomic_DNA"/>
</dbReference>
<dbReference type="InterPro" id="IPR036291">
    <property type="entry name" value="NAD(P)-bd_dom_sf"/>
</dbReference>
<dbReference type="Gene3D" id="3.40.50.720">
    <property type="entry name" value="NAD(P)-binding Rossmann-like Domain"/>
    <property type="match status" value="1"/>
</dbReference>
<dbReference type="AlphaFoldDB" id="A0AAV8XTF6"/>